<feature type="region of interest" description="Disordered" evidence="1">
    <location>
        <begin position="54"/>
        <end position="109"/>
    </location>
</feature>
<comment type="caution">
    <text evidence="2">The sequence shown here is derived from an EMBL/GenBank/DDBJ whole genome shotgun (WGS) entry which is preliminary data.</text>
</comment>
<proteinExistence type="predicted"/>
<protein>
    <submittedName>
        <fullName evidence="2">Aa_trans domain-containing protein</fullName>
    </submittedName>
</protein>
<evidence type="ECO:0000313" key="3">
    <source>
        <dbReference type="Proteomes" id="UP000485058"/>
    </source>
</evidence>
<dbReference type="Proteomes" id="UP000485058">
    <property type="component" value="Unassembled WGS sequence"/>
</dbReference>
<organism evidence="2 3">
    <name type="scientific">Haematococcus lacustris</name>
    <name type="common">Green alga</name>
    <name type="synonym">Haematococcus pluvialis</name>
    <dbReference type="NCBI Taxonomy" id="44745"/>
    <lineage>
        <taxon>Eukaryota</taxon>
        <taxon>Viridiplantae</taxon>
        <taxon>Chlorophyta</taxon>
        <taxon>core chlorophytes</taxon>
        <taxon>Chlorophyceae</taxon>
        <taxon>CS clade</taxon>
        <taxon>Chlamydomonadales</taxon>
        <taxon>Haematococcaceae</taxon>
        <taxon>Haematococcus</taxon>
    </lineage>
</organism>
<evidence type="ECO:0000313" key="2">
    <source>
        <dbReference type="EMBL" id="GFH19162.1"/>
    </source>
</evidence>
<dbReference type="AlphaFoldDB" id="A0A699ZT70"/>
<gene>
    <name evidence="2" type="ORF">HaLaN_16066</name>
</gene>
<keyword evidence="3" id="KW-1185">Reference proteome</keyword>
<accession>A0A699ZT70</accession>
<reference evidence="2 3" key="1">
    <citation type="submission" date="2020-02" db="EMBL/GenBank/DDBJ databases">
        <title>Draft genome sequence of Haematococcus lacustris strain NIES-144.</title>
        <authorList>
            <person name="Morimoto D."/>
            <person name="Nakagawa S."/>
            <person name="Yoshida T."/>
            <person name="Sawayama S."/>
        </authorList>
    </citation>
    <scope>NUCLEOTIDE SEQUENCE [LARGE SCALE GENOMIC DNA]</scope>
    <source>
        <strain evidence="2 3">NIES-144</strain>
    </source>
</reference>
<dbReference type="EMBL" id="BLLF01001416">
    <property type="protein sequence ID" value="GFH19162.1"/>
    <property type="molecule type" value="Genomic_DNA"/>
</dbReference>
<sequence length="109" mass="10954">MSSVWVWRRRKALALLVFGLVSGIACTDAILSAVKEEAVVVQLAQQLAAHEAVVGPDQGPGSSGGSVSGADSLSPAGSSAGKRQQLPGQAAARSRRAVRPATGCQCAAS</sequence>
<evidence type="ECO:0000256" key="1">
    <source>
        <dbReference type="SAM" id="MobiDB-lite"/>
    </source>
</evidence>
<name>A0A699ZT70_HAELA</name>